<evidence type="ECO:0000256" key="2">
    <source>
        <dbReference type="ARBA" id="ARBA00022737"/>
    </source>
</evidence>
<protein>
    <submittedName>
        <fullName evidence="4">WD40 repeat-containing protein</fullName>
    </submittedName>
</protein>
<name>A0A103XN01_CYNCS</name>
<dbReference type="Gramene" id="KVH93722">
    <property type="protein sequence ID" value="KVH93722"/>
    <property type="gene ID" value="Ccrd_004223"/>
</dbReference>
<dbReference type="PANTHER" id="PTHR19856:SF0">
    <property type="entry name" value="WD REPEAT-CONTAINING PROTEIN 1"/>
    <property type="match status" value="1"/>
</dbReference>
<dbReference type="PROSITE" id="PS50294">
    <property type="entry name" value="WD_REPEATS_REGION"/>
    <property type="match status" value="2"/>
</dbReference>
<dbReference type="AlphaFoldDB" id="A0A103XN01"/>
<dbReference type="SMART" id="SM00320">
    <property type="entry name" value="WD40"/>
    <property type="match status" value="5"/>
</dbReference>
<accession>A0A103XN01</accession>
<keyword evidence="1 3" id="KW-0853">WD repeat</keyword>
<evidence type="ECO:0000313" key="5">
    <source>
        <dbReference type="Proteomes" id="UP000243975"/>
    </source>
</evidence>
<feature type="repeat" description="WD" evidence="3">
    <location>
        <begin position="246"/>
        <end position="287"/>
    </location>
</feature>
<dbReference type="STRING" id="59895.A0A103XN01"/>
<dbReference type="PROSITE" id="PS50082">
    <property type="entry name" value="WD_REPEATS_2"/>
    <property type="match status" value="2"/>
</dbReference>
<dbReference type="GO" id="GO:0051015">
    <property type="term" value="F:actin filament binding"/>
    <property type="evidence" value="ECO:0007669"/>
    <property type="project" value="TreeGrafter"/>
</dbReference>
<evidence type="ECO:0000256" key="3">
    <source>
        <dbReference type="PROSITE-ProRule" id="PRU00221"/>
    </source>
</evidence>
<dbReference type="GO" id="GO:0030042">
    <property type="term" value="P:actin filament depolymerization"/>
    <property type="evidence" value="ECO:0007669"/>
    <property type="project" value="TreeGrafter"/>
</dbReference>
<dbReference type="PANTHER" id="PTHR19856">
    <property type="entry name" value="WD-REPEATCONTAINING PROTEIN WDR1"/>
    <property type="match status" value="1"/>
</dbReference>
<evidence type="ECO:0000256" key="1">
    <source>
        <dbReference type="ARBA" id="ARBA00022574"/>
    </source>
</evidence>
<feature type="repeat" description="WD" evidence="3">
    <location>
        <begin position="203"/>
        <end position="244"/>
    </location>
</feature>
<dbReference type="SUPFAM" id="SSF50978">
    <property type="entry name" value="WD40 repeat-like"/>
    <property type="match status" value="1"/>
</dbReference>
<dbReference type="Gene3D" id="2.130.10.10">
    <property type="entry name" value="YVTN repeat-like/Quinoprotein amine dehydrogenase"/>
    <property type="match status" value="1"/>
</dbReference>
<organism evidence="4 5">
    <name type="scientific">Cynara cardunculus var. scolymus</name>
    <name type="common">Globe artichoke</name>
    <name type="synonym">Cynara scolymus</name>
    <dbReference type="NCBI Taxonomy" id="59895"/>
    <lineage>
        <taxon>Eukaryota</taxon>
        <taxon>Viridiplantae</taxon>
        <taxon>Streptophyta</taxon>
        <taxon>Embryophyta</taxon>
        <taxon>Tracheophyta</taxon>
        <taxon>Spermatophyta</taxon>
        <taxon>Magnoliopsida</taxon>
        <taxon>eudicotyledons</taxon>
        <taxon>Gunneridae</taxon>
        <taxon>Pentapetalae</taxon>
        <taxon>asterids</taxon>
        <taxon>campanulids</taxon>
        <taxon>Asterales</taxon>
        <taxon>Asteraceae</taxon>
        <taxon>Carduoideae</taxon>
        <taxon>Cardueae</taxon>
        <taxon>Carduinae</taxon>
        <taxon>Cynara</taxon>
    </lineage>
</organism>
<dbReference type="OMA" id="LTIVACT"/>
<dbReference type="InterPro" id="IPR015943">
    <property type="entry name" value="WD40/YVTN_repeat-like_dom_sf"/>
</dbReference>
<dbReference type="Pfam" id="PF00400">
    <property type="entry name" value="WD40"/>
    <property type="match status" value="4"/>
</dbReference>
<keyword evidence="2" id="KW-0677">Repeat</keyword>
<dbReference type="EMBL" id="LEKV01004614">
    <property type="protein sequence ID" value="KVH93722.1"/>
    <property type="molecule type" value="Genomic_DNA"/>
</dbReference>
<keyword evidence="5" id="KW-1185">Reference proteome</keyword>
<comment type="caution">
    <text evidence="4">The sequence shown here is derived from an EMBL/GenBank/DDBJ whole genome shotgun (WGS) entry which is preliminary data.</text>
</comment>
<dbReference type="InterPro" id="IPR001680">
    <property type="entry name" value="WD40_rpt"/>
</dbReference>
<dbReference type="InterPro" id="IPR036322">
    <property type="entry name" value="WD40_repeat_dom_sf"/>
</dbReference>
<evidence type="ECO:0000313" key="4">
    <source>
        <dbReference type="EMBL" id="KVH93722.1"/>
    </source>
</evidence>
<gene>
    <name evidence="4" type="ORF">Ccrd_004223</name>
</gene>
<dbReference type="GO" id="GO:0030864">
    <property type="term" value="C:cortical actin cytoskeleton"/>
    <property type="evidence" value="ECO:0007669"/>
    <property type="project" value="TreeGrafter"/>
</dbReference>
<reference evidence="4 5" key="1">
    <citation type="journal article" date="2016" name="Sci. Rep.">
        <title>The genome sequence of the outbreeding globe artichoke constructed de novo incorporating a phase-aware low-pass sequencing strategy of F1 progeny.</title>
        <authorList>
            <person name="Scaglione D."/>
            <person name="Reyes-Chin-Wo S."/>
            <person name="Acquadro A."/>
            <person name="Froenicke L."/>
            <person name="Portis E."/>
            <person name="Beitel C."/>
            <person name="Tirone M."/>
            <person name="Mauro R."/>
            <person name="Lo Monaco A."/>
            <person name="Mauromicale G."/>
            <person name="Faccioli P."/>
            <person name="Cattivelli L."/>
            <person name="Rieseberg L."/>
            <person name="Michelmore R."/>
            <person name="Lanteri S."/>
        </authorList>
    </citation>
    <scope>NUCLEOTIDE SEQUENCE [LARGE SCALE GENOMIC DNA]</scope>
    <source>
        <strain evidence="4">2C</strain>
    </source>
</reference>
<sequence length="325" mass="35131">MLVGCLWQNDHIVTVSLGGTIYLYSASDLDQDPVILCGHMKNVNSLVVLKTSPETILSSSYDGFIFKWIRGVGFAGKLERPDKNQIKCLAAVDEEIISSGFDNKVWRIPLTGDECGEANIVDIGSQPKDLSLAIRDHELALISIESGVVLLRGTQVLSTINLGFTVTACSLAPDGTEAIVGGQDGKLHIYSVKGDSLTEEAVLEKHRGAITVIRYSPDVSMIASGDANREAVVWDRDSREIKLKNMLYHTARINSLAWSPDNTMVATGSLDTCVIVYEISKPAASRTTVKGANLGGVYAVSFVDQNTVVSSGEDACIRLWKITPQ</sequence>
<proteinExistence type="predicted"/>
<dbReference type="Proteomes" id="UP000243975">
    <property type="component" value="Unassembled WGS sequence"/>
</dbReference>
<dbReference type="FunFam" id="2.130.10.10:FF:000167">
    <property type="entry name" value="Actin-interacting protein 1"/>
    <property type="match status" value="1"/>
</dbReference>